<dbReference type="GO" id="GO:0046872">
    <property type="term" value="F:metal ion binding"/>
    <property type="evidence" value="ECO:0007669"/>
    <property type="project" value="UniProtKB-KW"/>
</dbReference>
<dbReference type="GO" id="GO:0016787">
    <property type="term" value="F:hydrolase activity"/>
    <property type="evidence" value="ECO:0007669"/>
    <property type="project" value="UniProtKB-KW"/>
</dbReference>
<dbReference type="PANTHER" id="PTHR42978:SF5">
    <property type="entry name" value="METALLO-BETA-LACTAMASE DOMAIN-CONTAINING PROTEIN"/>
    <property type="match status" value="1"/>
</dbReference>
<comment type="caution">
    <text evidence="5">The sequence shown here is derived from an EMBL/GenBank/DDBJ whole genome shotgun (WGS) entry which is preliminary data.</text>
</comment>
<dbReference type="Gene3D" id="3.60.15.10">
    <property type="entry name" value="Ribonuclease Z/Hydroxyacylglutathione hydrolase-like"/>
    <property type="match status" value="1"/>
</dbReference>
<dbReference type="STRING" id="155417.A0A4Q4T463"/>
<protein>
    <submittedName>
        <fullName evidence="5">Uncharacterized protein</fullName>
    </submittedName>
</protein>
<sequence length="205" mass="23153">MKLSAITDIIWSQSHLDNTEDPSVFPPSTNLVVGPGFRDAIGEGYPQNEDPVCTPQAWDGRSLIELDFVTNRRATLVGRWHAVVRFGNRSFYVLHSPGHTDEHLRGLAHTKLPARSSSIGNGENDRWREAFFAPRCDSSDSHELALRSVSVLQGFNGEDNVLVVFTHDSTLYDVVELYPKDAMGWKDKGWQREGRWRFLEDLSLA</sequence>
<evidence type="ECO:0000256" key="4">
    <source>
        <dbReference type="ARBA" id="ARBA00022833"/>
    </source>
</evidence>
<reference evidence="5 6" key="1">
    <citation type="submission" date="2018-06" db="EMBL/GenBank/DDBJ databases">
        <title>Complete Genomes of Monosporascus.</title>
        <authorList>
            <person name="Robinson A.J."/>
            <person name="Natvig D.O."/>
        </authorList>
    </citation>
    <scope>NUCLEOTIDE SEQUENCE [LARGE SCALE GENOMIC DNA]</scope>
    <source>
        <strain evidence="5 6">CBS 110550</strain>
    </source>
</reference>
<keyword evidence="4" id="KW-0862">Zinc</keyword>
<evidence type="ECO:0000256" key="1">
    <source>
        <dbReference type="ARBA" id="ARBA00007749"/>
    </source>
</evidence>
<keyword evidence="2" id="KW-0479">Metal-binding</keyword>
<dbReference type="SUPFAM" id="SSF56281">
    <property type="entry name" value="Metallo-hydrolase/oxidoreductase"/>
    <property type="match status" value="1"/>
</dbReference>
<gene>
    <name evidence="5" type="ORF">DL764_006683</name>
</gene>
<dbReference type="InterPro" id="IPR051013">
    <property type="entry name" value="MBL_superfamily_lactonases"/>
</dbReference>
<dbReference type="EMBL" id="QJNU01000404">
    <property type="protein sequence ID" value="RYO99861.1"/>
    <property type="molecule type" value="Genomic_DNA"/>
</dbReference>
<organism evidence="5 6">
    <name type="scientific">Monosporascus ibericus</name>
    <dbReference type="NCBI Taxonomy" id="155417"/>
    <lineage>
        <taxon>Eukaryota</taxon>
        <taxon>Fungi</taxon>
        <taxon>Dikarya</taxon>
        <taxon>Ascomycota</taxon>
        <taxon>Pezizomycotina</taxon>
        <taxon>Sordariomycetes</taxon>
        <taxon>Xylariomycetidae</taxon>
        <taxon>Xylariales</taxon>
        <taxon>Xylariales incertae sedis</taxon>
        <taxon>Monosporascus</taxon>
    </lineage>
</organism>
<evidence type="ECO:0000313" key="5">
    <source>
        <dbReference type="EMBL" id="RYO99861.1"/>
    </source>
</evidence>
<dbReference type="Proteomes" id="UP000293360">
    <property type="component" value="Unassembled WGS sequence"/>
</dbReference>
<dbReference type="AlphaFoldDB" id="A0A4Q4T463"/>
<evidence type="ECO:0000256" key="3">
    <source>
        <dbReference type="ARBA" id="ARBA00022801"/>
    </source>
</evidence>
<proteinExistence type="inferred from homology"/>
<accession>A0A4Q4T463</accession>
<dbReference type="OrthoDB" id="10250730at2759"/>
<name>A0A4Q4T463_9PEZI</name>
<comment type="similarity">
    <text evidence="1">Belongs to the metallo-beta-lactamase superfamily.</text>
</comment>
<dbReference type="PANTHER" id="PTHR42978">
    <property type="entry name" value="QUORUM-QUENCHING LACTONASE YTNP-RELATED-RELATED"/>
    <property type="match status" value="1"/>
</dbReference>
<evidence type="ECO:0000313" key="6">
    <source>
        <dbReference type="Proteomes" id="UP000293360"/>
    </source>
</evidence>
<dbReference type="InterPro" id="IPR036866">
    <property type="entry name" value="RibonucZ/Hydroxyglut_hydro"/>
</dbReference>
<keyword evidence="3" id="KW-0378">Hydrolase</keyword>
<evidence type="ECO:0000256" key="2">
    <source>
        <dbReference type="ARBA" id="ARBA00022723"/>
    </source>
</evidence>
<keyword evidence="6" id="KW-1185">Reference proteome</keyword>